<dbReference type="AlphaFoldDB" id="A0A9W6FSB6"/>
<dbReference type="FunFam" id="3.30.300.30:FF:000008">
    <property type="entry name" value="2,3-dihydroxybenzoate-AMP ligase"/>
    <property type="match status" value="1"/>
</dbReference>
<dbReference type="SUPFAM" id="SSF56801">
    <property type="entry name" value="Acetyl-CoA synthetase-like"/>
    <property type="match status" value="1"/>
</dbReference>
<evidence type="ECO:0000313" key="6">
    <source>
        <dbReference type="EMBL" id="GLI28577.1"/>
    </source>
</evidence>
<dbReference type="InterPro" id="IPR000873">
    <property type="entry name" value="AMP-dep_synth/lig_dom"/>
</dbReference>
<reference evidence="6" key="1">
    <citation type="submission" date="2022-12" db="EMBL/GenBank/DDBJ databases">
        <title>Reference genome sequencing for broad-spectrum identification of bacterial and archaeal isolates by mass spectrometry.</title>
        <authorList>
            <person name="Sekiguchi Y."/>
            <person name="Tourlousse D.M."/>
        </authorList>
    </citation>
    <scope>NUCLEOTIDE SEQUENCE</scope>
    <source>
        <strain evidence="6">14</strain>
    </source>
</reference>
<evidence type="ECO:0000313" key="7">
    <source>
        <dbReference type="Proteomes" id="UP001144396"/>
    </source>
</evidence>
<dbReference type="InterPro" id="IPR050237">
    <property type="entry name" value="ATP-dep_AMP-bd_enzyme"/>
</dbReference>
<evidence type="ECO:0000256" key="1">
    <source>
        <dbReference type="ARBA" id="ARBA00006432"/>
    </source>
</evidence>
<dbReference type="Pfam" id="PF13193">
    <property type="entry name" value="AMP-binding_C"/>
    <property type="match status" value="1"/>
</dbReference>
<dbReference type="PROSITE" id="PS00455">
    <property type="entry name" value="AMP_BINDING"/>
    <property type="match status" value="1"/>
</dbReference>
<dbReference type="InterPro" id="IPR045851">
    <property type="entry name" value="AMP-bd_C_sf"/>
</dbReference>
<dbReference type="PANTHER" id="PTHR43767:SF1">
    <property type="entry name" value="NONRIBOSOMAL PEPTIDE SYNTHASE PES1 (EUROFUNG)-RELATED"/>
    <property type="match status" value="1"/>
</dbReference>
<dbReference type="InterPro" id="IPR020845">
    <property type="entry name" value="AMP-binding_CS"/>
</dbReference>
<comment type="caution">
    <text evidence="6">The sequence shown here is derived from an EMBL/GenBank/DDBJ whole genome shotgun (WGS) entry which is preliminary data.</text>
</comment>
<dbReference type="Gene3D" id="3.40.50.12780">
    <property type="entry name" value="N-terminal domain of ligase-like"/>
    <property type="match status" value="1"/>
</dbReference>
<proteinExistence type="inferred from homology"/>
<protein>
    <recommendedName>
        <fullName evidence="8">AMP-binding protein</fullName>
    </recommendedName>
</protein>
<gene>
    <name evidence="6" type="ORF">ARHIZOSPH14_28190</name>
</gene>
<feature type="region of interest" description="Disordered" evidence="3">
    <location>
        <begin position="1"/>
        <end position="23"/>
    </location>
</feature>
<dbReference type="Gene3D" id="3.30.300.30">
    <property type="match status" value="1"/>
</dbReference>
<dbReference type="PANTHER" id="PTHR43767">
    <property type="entry name" value="LONG-CHAIN-FATTY-ACID--COA LIGASE"/>
    <property type="match status" value="1"/>
</dbReference>
<evidence type="ECO:0000259" key="5">
    <source>
        <dbReference type="Pfam" id="PF13193"/>
    </source>
</evidence>
<dbReference type="InterPro" id="IPR025110">
    <property type="entry name" value="AMP-bd_C"/>
</dbReference>
<dbReference type="RefSeq" id="WP_281886075.1">
    <property type="nucleotide sequence ID" value="NZ_BSDP01000001.1"/>
</dbReference>
<dbReference type="Pfam" id="PF00501">
    <property type="entry name" value="AMP-binding"/>
    <property type="match status" value="1"/>
</dbReference>
<keyword evidence="7" id="KW-1185">Reference proteome</keyword>
<accession>A0A9W6FSB6</accession>
<dbReference type="Proteomes" id="UP001144396">
    <property type="component" value="Unassembled WGS sequence"/>
</dbReference>
<feature type="compositionally biased region" description="Low complexity" evidence="3">
    <location>
        <begin position="548"/>
        <end position="562"/>
    </location>
</feature>
<dbReference type="InterPro" id="IPR042099">
    <property type="entry name" value="ANL_N_sf"/>
</dbReference>
<evidence type="ECO:0000256" key="3">
    <source>
        <dbReference type="SAM" id="MobiDB-lite"/>
    </source>
</evidence>
<feature type="domain" description="AMP-binding enzyme C-terminal" evidence="5">
    <location>
        <begin position="469"/>
        <end position="544"/>
    </location>
</feature>
<feature type="region of interest" description="Disordered" evidence="3">
    <location>
        <begin position="548"/>
        <end position="570"/>
    </location>
</feature>
<evidence type="ECO:0000259" key="4">
    <source>
        <dbReference type="Pfam" id="PF00501"/>
    </source>
</evidence>
<name>A0A9W6FSB6_9MICO</name>
<feature type="domain" description="AMP-dependent synthetase/ligase" evidence="4">
    <location>
        <begin position="39"/>
        <end position="419"/>
    </location>
</feature>
<comment type="similarity">
    <text evidence="1">Belongs to the ATP-dependent AMP-binding enzyme family.</text>
</comment>
<sequence length="570" mass="60979">MEAGRAGSTTDRPWLGSYPDRVDPEPVPEHATIVDAWRARVDADPDDIAIHYFDGVLTAGEVDRASDALAAAMQDRDVRAGDRVGIYLQNIPYYPITLLALWKIGAVAVPLNPMYRRAELRRLVDDAGIVGIVAAPVEADDLLATLEASTVGWVLSASDRDFQTTDDARVLAPLPATPLPDGDVGELIRRHDGRTPSPVALRGDDLAFITYTSGTTGPPKGALNSHRNFLHAAMNYATWVALAPGDVVLAIAPLFHITGLTLNAGIALLNRTALVLTARYEPGVIVQAIADHAVTFTIGSITAFNAMLTVPWATGRHFRSVRTFFSGGAPIPPATIATFQERFGPYLHNVWGMTETTGGGIAVPSGRLAPVDPSSGTLSIGVPMQNVAVRIVDEHGDPVPAGTEGELEFDAPQVVSGYWNKPDATASTFPGGRLRTGDVAIMDDDGWIYLVDRLKDLINASGFKVWPREVEDVLYAHPAVFEAAVVGEPDEYRGETVVAYVSLAPGSRVEPEELIAFSRERLAAYKYPRKVYVVDAIPKTATGKIQRGTVRAGTAAARPGTASDTRGAHT</sequence>
<evidence type="ECO:0000256" key="2">
    <source>
        <dbReference type="ARBA" id="ARBA00022598"/>
    </source>
</evidence>
<keyword evidence="2" id="KW-0436">Ligase</keyword>
<organism evidence="6 7">
    <name type="scientific">Agromyces rhizosphaerae</name>
    <dbReference type="NCBI Taxonomy" id="88374"/>
    <lineage>
        <taxon>Bacteria</taxon>
        <taxon>Bacillati</taxon>
        <taxon>Actinomycetota</taxon>
        <taxon>Actinomycetes</taxon>
        <taxon>Micrococcales</taxon>
        <taxon>Microbacteriaceae</taxon>
        <taxon>Agromyces</taxon>
    </lineage>
</organism>
<evidence type="ECO:0008006" key="8">
    <source>
        <dbReference type="Google" id="ProtNLM"/>
    </source>
</evidence>
<dbReference type="EMBL" id="BSDP01000001">
    <property type="protein sequence ID" value="GLI28577.1"/>
    <property type="molecule type" value="Genomic_DNA"/>
</dbReference>
<dbReference type="GO" id="GO:0016878">
    <property type="term" value="F:acid-thiol ligase activity"/>
    <property type="evidence" value="ECO:0007669"/>
    <property type="project" value="UniProtKB-ARBA"/>
</dbReference>